<dbReference type="PANTHER" id="PTHR23514:SF13">
    <property type="entry name" value="INNER MEMBRANE PROTEIN YBJJ"/>
    <property type="match status" value="1"/>
</dbReference>
<feature type="transmembrane region" description="Helical" evidence="6">
    <location>
        <begin position="281"/>
        <end position="302"/>
    </location>
</feature>
<dbReference type="CDD" id="cd17393">
    <property type="entry name" value="MFS_MosC_like"/>
    <property type="match status" value="1"/>
</dbReference>
<feature type="transmembrane region" description="Helical" evidence="6">
    <location>
        <begin position="176"/>
        <end position="197"/>
    </location>
</feature>
<dbReference type="Gene3D" id="1.20.1250.20">
    <property type="entry name" value="MFS general substrate transporter like domains"/>
    <property type="match status" value="1"/>
</dbReference>
<feature type="transmembrane region" description="Helical" evidence="6">
    <location>
        <begin position="83"/>
        <end position="106"/>
    </location>
</feature>
<evidence type="ECO:0000256" key="3">
    <source>
        <dbReference type="ARBA" id="ARBA00022989"/>
    </source>
</evidence>
<dbReference type="Pfam" id="PF07690">
    <property type="entry name" value="MFS_1"/>
    <property type="match status" value="1"/>
</dbReference>
<evidence type="ECO:0000313" key="8">
    <source>
        <dbReference type="EMBL" id="RKT53691.1"/>
    </source>
</evidence>
<feature type="transmembrane region" description="Helical" evidence="6">
    <location>
        <begin position="314"/>
        <end position="333"/>
    </location>
</feature>
<dbReference type="SUPFAM" id="SSF103473">
    <property type="entry name" value="MFS general substrate transporter"/>
    <property type="match status" value="1"/>
</dbReference>
<keyword evidence="3 6" id="KW-1133">Transmembrane helix</keyword>
<feature type="transmembrane region" description="Helical" evidence="6">
    <location>
        <begin position="371"/>
        <end position="391"/>
    </location>
</feature>
<keyword evidence="4 6" id="KW-0472">Membrane</keyword>
<dbReference type="GO" id="GO:0022857">
    <property type="term" value="F:transmembrane transporter activity"/>
    <property type="evidence" value="ECO:0007669"/>
    <property type="project" value="InterPro"/>
</dbReference>
<dbReference type="InterPro" id="IPR011701">
    <property type="entry name" value="MFS"/>
</dbReference>
<dbReference type="PANTHER" id="PTHR23514">
    <property type="entry name" value="BYPASS OF STOP CODON PROTEIN 6"/>
    <property type="match status" value="1"/>
</dbReference>
<dbReference type="GO" id="GO:0005886">
    <property type="term" value="C:plasma membrane"/>
    <property type="evidence" value="ECO:0007669"/>
    <property type="project" value="UniProtKB-SubCell"/>
</dbReference>
<protein>
    <submittedName>
        <fullName evidence="8">Fucose permease</fullName>
    </submittedName>
</protein>
<proteinExistence type="predicted"/>
<feature type="compositionally biased region" description="Low complexity" evidence="5">
    <location>
        <begin position="13"/>
        <end position="26"/>
    </location>
</feature>
<dbReference type="EMBL" id="RBXO01000001">
    <property type="protein sequence ID" value="RKT53691.1"/>
    <property type="molecule type" value="Genomic_DNA"/>
</dbReference>
<gene>
    <name evidence="8" type="ORF">C8E97_2270</name>
</gene>
<dbReference type="PROSITE" id="PS50850">
    <property type="entry name" value="MFS"/>
    <property type="match status" value="1"/>
</dbReference>
<feature type="transmembrane region" description="Helical" evidence="6">
    <location>
        <begin position="339"/>
        <end position="359"/>
    </location>
</feature>
<feature type="transmembrane region" description="Helical" evidence="6">
    <location>
        <begin position="397"/>
        <end position="418"/>
    </location>
</feature>
<feature type="domain" description="Major facilitator superfamily (MFS) profile" evidence="7">
    <location>
        <begin position="47"/>
        <end position="425"/>
    </location>
</feature>
<dbReference type="InterPro" id="IPR036259">
    <property type="entry name" value="MFS_trans_sf"/>
</dbReference>
<reference evidence="8 9" key="1">
    <citation type="submission" date="2018-10" db="EMBL/GenBank/DDBJ databases">
        <title>Sequencing the genomes of 1000 actinobacteria strains.</title>
        <authorList>
            <person name="Klenk H.-P."/>
        </authorList>
    </citation>
    <scope>NUCLEOTIDE SEQUENCE [LARGE SCALE GENOMIC DNA]</scope>
    <source>
        <strain evidence="8 9">DSM 43800</strain>
    </source>
</reference>
<keyword evidence="9" id="KW-1185">Reference proteome</keyword>
<feature type="region of interest" description="Disordered" evidence="5">
    <location>
        <begin position="1"/>
        <end position="26"/>
    </location>
</feature>
<evidence type="ECO:0000256" key="4">
    <source>
        <dbReference type="ARBA" id="ARBA00023136"/>
    </source>
</evidence>
<evidence type="ECO:0000256" key="5">
    <source>
        <dbReference type="SAM" id="MobiDB-lite"/>
    </source>
</evidence>
<dbReference type="OrthoDB" id="151222at2"/>
<keyword evidence="2 6" id="KW-0812">Transmembrane</keyword>
<evidence type="ECO:0000256" key="2">
    <source>
        <dbReference type="ARBA" id="ARBA00022692"/>
    </source>
</evidence>
<dbReference type="InterPro" id="IPR051788">
    <property type="entry name" value="MFS_Transporter"/>
</dbReference>
<dbReference type="AlphaFoldDB" id="A0A495VW97"/>
<evidence type="ECO:0000313" key="9">
    <source>
        <dbReference type="Proteomes" id="UP000282084"/>
    </source>
</evidence>
<feature type="transmembrane region" description="Helical" evidence="6">
    <location>
        <begin position="137"/>
        <end position="155"/>
    </location>
</feature>
<sequence>MPARRHPDPRPTAADPAVGAAVPADSSGAVRVPGGRATGDRRGLRRARLSTAAIFFLVGFAFATWAARVPVIRDDLALSNGQLAIALVGFNSGVVLAPLVVGGLVVRLGSRTVLIASMLWYVAALPLVALAPALPALVAAMLLLAVGNCGLDVAMNAQGSLVERGYGRPVLTSFHAAFSVGALAGGAVGAVTISARIGTPAHFTAVAGMTASVAAVAVHGLLRDAPSPSTARRGAADGARRSFPTSAIVLPGAVCFCAMMGEGVMNNWSALYLRDVVGSDGAAAAIGITAFAIGMTAGRLTADGVHRRVGTGRFLVGCGVIAAIGAVLVLVPGAYATCLVGAVVLGLGLAAVVPVVFGHSAARDPARSGSAIAKVTAIGYTGFFVGPPVVGGLAQVFGLRAGMVVLPLLMLLMIVLIARLRRTAIPPRAGVVGH</sequence>
<feature type="transmembrane region" description="Helical" evidence="6">
    <location>
        <begin position="243"/>
        <end position="261"/>
    </location>
</feature>
<evidence type="ECO:0000256" key="1">
    <source>
        <dbReference type="ARBA" id="ARBA00004651"/>
    </source>
</evidence>
<feature type="transmembrane region" description="Helical" evidence="6">
    <location>
        <begin position="49"/>
        <end position="71"/>
    </location>
</feature>
<name>A0A495VW97_9PSEU</name>
<feature type="transmembrane region" description="Helical" evidence="6">
    <location>
        <begin position="203"/>
        <end position="222"/>
    </location>
</feature>
<dbReference type="Proteomes" id="UP000282084">
    <property type="component" value="Unassembled WGS sequence"/>
</dbReference>
<dbReference type="InterPro" id="IPR020846">
    <property type="entry name" value="MFS_dom"/>
</dbReference>
<comment type="caution">
    <text evidence="8">The sequence shown here is derived from an EMBL/GenBank/DDBJ whole genome shotgun (WGS) entry which is preliminary data.</text>
</comment>
<accession>A0A495VW97</accession>
<feature type="transmembrane region" description="Helical" evidence="6">
    <location>
        <begin position="113"/>
        <end position="131"/>
    </location>
</feature>
<evidence type="ECO:0000259" key="7">
    <source>
        <dbReference type="PROSITE" id="PS50850"/>
    </source>
</evidence>
<comment type="subcellular location">
    <subcellularLocation>
        <location evidence="1">Cell membrane</location>
        <topology evidence="1">Multi-pass membrane protein</topology>
    </subcellularLocation>
</comment>
<organism evidence="8 9">
    <name type="scientific">Saccharothrix australiensis</name>
    <dbReference type="NCBI Taxonomy" id="2072"/>
    <lineage>
        <taxon>Bacteria</taxon>
        <taxon>Bacillati</taxon>
        <taxon>Actinomycetota</taxon>
        <taxon>Actinomycetes</taxon>
        <taxon>Pseudonocardiales</taxon>
        <taxon>Pseudonocardiaceae</taxon>
        <taxon>Saccharothrix</taxon>
    </lineage>
</organism>
<evidence type="ECO:0000256" key="6">
    <source>
        <dbReference type="SAM" id="Phobius"/>
    </source>
</evidence>